<dbReference type="GO" id="GO:0016787">
    <property type="term" value="F:hydrolase activity"/>
    <property type="evidence" value="ECO:0007669"/>
    <property type="project" value="UniProtKB-KW"/>
</dbReference>
<feature type="domain" description="Helicase C-terminal" evidence="6">
    <location>
        <begin position="919"/>
        <end position="1073"/>
    </location>
</feature>
<dbReference type="GO" id="GO:0004386">
    <property type="term" value="F:helicase activity"/>
    <property type="evidence" value="ECO:0007669"/>
    <property type="project" value="UniProtKB-KW"/>
</dbReference>
<reference evidence="7 8" key="1">
    <citation type="journal article" date="2011" name="J. Bacteriol.">
        <title>Draft genome sequence of Sporolactobacillus inulinus strain CASD, an efficient D-lactic acid-producing bacterium with high-concentration lactate tolerance capability.</title>
        <authorList>
            <person name="Yu B."/>
            <person name="Su F."/>
            <person name="Wang L."/>
            <person name="Xu K."/>
            <person name="Zhao B."/>
            <person name="Xu P."/>
        </authorList>
    </citation>
    <scope>NUCLEOTIDE SEQUENCE [LARGE SCALE GENOMIC DNA]</scope>
    <source>
        <strain evidence="7 8">CASD</strain>
    </source>
</reference>
<dbReference type="Pfam" id="PF08455">
    <property type="entry name" value="SNF2_assoc"/>
    <property type="match status" value="1"/>
</dbReference>
<evidence type="ECO:0000256" key="3">
    <source>
        <dbReference type="SAM" id="MobiDB-lite"/>
    </source>
</evidence>
<keyword evidence="7" id="KW-0547">Nucleotide-binding</keyword>
<comment type="caution">
    <text evidence="7">The sequence shown here is derived from an EMBL/GenBank/DDBJ whole genome shotgun (WGS) entry which is preliminary data.</text>
</comment>
<dbReference type="InterPro" id="IPR000330">
    <property type="entry name" value="SNF2_N"/>
</dbReference>
<keyword evidence="8" id="KW-1185">Reference proteome</keyword>
<dbReference type="GO" id="GO:0005524">
    <property type="term" value="F:ATP binding"/>
    <property type="evidence" value="ECO:0007669"/>
    <property type="project" value="InterPro"/>
</dbReference>
<dbReference type="FunFam" id="3.40.50.300:FF:000533">
    <property type="entry name" value="Helicase, Snf2 family"/>
    <property type="match status" value="1"/>
</dbReference>
<dbReference type="InterPro" id="IPR013663">
    <property type="entry name" value="Helicase_SWF/SNF/SWI_bac"/>
</dbReference>
<keyword evidence="1" id="KW-0378">Hydrolase</keyword>
<dbReference type="Pfam" id="PF00176">
    <property type="entry name" value="SNF2-rel_dom"/>
    <property type="match status" value="1"/>
</dbReference>
<dbReference type="Gene3D" id="3.40.50.300">
    <property type="entry name" value="P-loop containing nucleotide triphosphate hydrolases"/>
    <property type="match status" value="1"/>
</dbReference>
<feature type="region of interest" description="Disordered" evidence="3">
    <location>
        <begin position="98"/>
        <end position="117"/>
    </location>
</feature>
<dbReference type="PROSITE" id="PS51192">
    <property type="entry name" value="HELICASE_ATP_BIND_1"/>
    <property type="match status" value="1"/>
</dbReference>
<dbReference type="STRING" id="1069536.SINU_01150"/>
<dbReference type="Pfam" id="PF00271">
    <property type="entry name" value="Helicase_C"/>
    <property type="match status" value="1"/>
</dbReference>
<dbReference type="Proteomes" id="UP000035553">
    <property type="component" value="Unassembled WGS sequence"/>
</dbReference>
<dbReference type="Pfam" id="PF04434">
    <property type="entry name" value="SWIM"/>
    <property type="match status" value="1"/>
</dbReference>
<proteinExistence type="predicted"/>
<dbReference type="InterPro" id="IPR049730">
    <property type="entry name" value="SNF2/RAD54-like_C"/>
</dbReference>
<dbReference type="EMBL" id="AFVQ02000015">
    <property type="protein sequence ID" value="KLI03742.1"/>
    <property type="molecule type" value="Genomic_DNA"/>
</dbReference>
<dbReference type="CDD" id="cd18793">
    <property type="entry name" value="SF2_C_SNF"/>
    <property type="match status" value="1"/>
</dbReference>
<dbReference type="GO" id="GO:0008270">
    <property type="term" value="F:zinc ion binding"/>
    <property type="evidence" value="ECO:0007669"/>
    <property type="project" value="UniProtKB-KW"/>
</dbReference>
<dbReference type="CDD" id="cd18012">
    <property type="entry name" value="DEXQc_arch_SWI2_SNF2"/>
    <property type="match status" value="1"/>
</dbReference>
<keyword evidence="2" id="KW-0863">Zinc-finger</keyword>
<accession>A0A0U1QSM4</accession>
<feature type="compositionally biased region" description="Polar residues" evidence="3">
    <location>
        <begin position="98"/>
        <end position="107"/>
    </location>
</feature>
<dbReference type="PROSITE" id="PS50966">
    <property type="entry name" value="ZF_SWIM"/>
    <property type="match status" value="1"/>
</dbReference>
<dbReference type="InterPro" id="IPR001650">
    <property type="entry name" value="Helicase_C-like"/>
</dbReference>
<keyword evidence="2" id="KW-0862">Zinc</keyword>
<keyword evidence="7" id="KW-0067">ATP-binding</keyword>
<keyword evidence="2" id="KW-0479">Metal-binding</keyword>
<protein>
    <submittedName>
        <fullName evidence="7">Helicase SNF2</fullName>
    </submittedName>
</protein>
<dbReference type="InterPro" id="IPR027417">
    <property type="entry name" value="P-loop_NTPase"/>
</dbReference>
<dbReference type="InterPro" id="IPR007527">
    <property type="entry name" value="Znf_SWIM"/>
</dbReference>
<dbReference type="RefSeq" id="WP_010027486.1">
    <property type="nucleotide sequence ID" value="NZ_AFVQ02000015.1"/>
</dbReference>
<feature type="domain" description="SWIM-type" evidence="4">
    <location>
        <begin position="53"/>
        <end position="91"/>
    </location>
</feature>
<evidence type="ECO:0000259" key="5">
    <source>
        <dbReference type="PROSITE" id="PS51192"/>
    </source>
</evidence>
<dbReference type="OrthoDB" id="9760715at2"/>
<dbReference type="InterPro" id="IPR038718">
    <property type="entry name" value="SNF2-like_sf"/>
</dbReference>
<dbReference type="SMART" id="SM00487">
    <property type="entry name" value="DEXDc"/>
    <property type="match status" value="1"/>
</dbReference>
<evidence type="ECO:0000259" key="6">
    <source>
        <dbReference type="PROSITE" id="PS51194"/>
    </source>
</evidence>
<keyword evidence="7" id="KW-0347">Helicase</keyword>
<dbReference type="PANTHER" id="PTHR10799">
    <property type="entry name" value="SNF2/RAD54 HELICASE FAMILY"/>
    <property type="match status" value="1"/>
</dbReference>
<evidence type="ECO:0000256" key="1">
    <source>
        <dbReference type="ARBA" id="ARBA00022801"/>
    </source>
</evidence>
<evidence type="ECO:0000259" key="4">
    <source>
        <dbReference type="PROSITE" id="PS50966"/>
    </source>
</evidence>
<evidence type="ECO:0000313" key="8">
    <source>
        <dbReference type="Proteomes" id="UP000035553"/>
    </source>
</evidence>
<name>A0A0U1QSM4_9BACL</name>
<dbReference type="Gene3D" id="3.40.50.10810">
    <property type="entry name" value="Tandem AAA-ATPase domain"/>
    <property type="match status" value="1"/>
</dbReference>
<evidence type="ECO:0000256" key="2">
    <source>
        <dbReference type="PROSITE-ProRule" id="PRU00325"/>
    </source>
</evidence>
<gene>
    <name evidence="7" type="ORF">SINU_01150</name>
</gene>
<dbReference type="PROSITE" id="PS51194">
    <property type="entry name" value="HELICASE_CTER"/>
    <property type="match status" value="1"/>
</dbReference>
<dbReference type="AlphaFoldDB" id="A0A0U1QSM4"/>
<feature type="domain" description="Helicase ATP-binding" evidence="5">
    <location>
        <begin position="647"/>
        <end position="809"/>
    </location>
</feature>
<dbReference type="SMART" id="SM00490">
    <property type="entry name" value="HELICc"/>
    <property type="match status" value="1"/>
</dbReference>
<dbReference type="SUPFAM" id="SSF52540">
    <property type="entry name" value="P-loop containing nucleoside triphosphate hydrolases"/>
    <property type="match status" value="2"/>
</dbReference>
<organism evidence="7 8">
    <name type="scientific">Sporolactobacillus inulinus CASD</name>
    <dbReference type="NCBI Taxonomy" id="1069536"/>
    <lineage>
        <taxon>Bacteria</taxon>
        <taxon>Bacillati</taxon>
        <taxon>Bacillota</taxon>
        <taxon>Bacilli</taxon>
        <taxon>Bacillales</taxon>
        <taxon>Sporolactobacillaceae</taxon>
        <taxon>Sporolactobacillus</taxon>
    </lineage>
</organism>
<sequence>MGIQLTEEMIKGLFSSTIYQRGHRYYANGRVRDFHFDPEGGDWQASVDGTEPYRVSIRIDDQSLYSHCDCPAARSFPTPCKHVAAVLIKLMEDQQSLRKQAGHQSSGRKVASTAARTAERGRLHREEVLTNRLIDRFSWLQKKESDRERSGHKRMMQTEWTLKNDGSWFVLEMKSGVDRLYVVKDIRDFILSVIDQTSFTFTKKFSFDPLEHGFLPEDQAVIDLLGKQMNYRNYRNLQYAYTGRRTVNDDRQFTIPPALFPELLTKLQSCSVFLDDRYWGRKQAVVHEHELPFALRLDERSDGHYEVDLSDLEGCQYLDEYGCLIKDGELYPLSDAQSAFASHLVSIVRYDGLSALPIGKDQIEPFLSQVAPGLKKISQLSIADQVSDRIASYPLHAKVLLDRAGEQLTVQLEYHYGDAMVKPFENNRSINSDKQIFIRDVDKEQRIMDLIESAPLTMNNRKVCADGEEAICTFLFETLPKLEDLAEILMTNAVKAFVLPAQNTPFASIDVDSGGNWLEVNFQIEGIAEDHIERILQSLVEKKRYYRLPSGAFIPLEDEAFASVGQMLDELNISKNELQNHQLKLPMYRGGQLESILGEQHAGIGISKVFRRFLNRLKNPDLIDFDVPESLHAQLRDYQFYGYQWMKTLGHYGLGGILADEMGLGKTIQTIAFLLSEKEKDSTTQPALIVSPASLIYNWKNELAKFAPDLHAVVASGTVQEREDLYQQEAKPDLWITSYQTLRQDIGTYENQEFSTLILDEAQTIKNFNTKTAKSVREIKARNRFALSGTPIENSIDELWSIFQTILPGFFPKLSDFKKMDQEKIVRMIRPFLLRRIKKDVLSELPDKIETVHTSELTKEQKELYLAYLQKIQKETKDSLENEGFQKSRMKILAGLTRLRQICCHPALFVDDYQGASGKLQQLLELISDALESGRRILIFSQFTSMLAIIRQAFTEQGVSFFYLDGQTRAKDRVEMVDQFNQGEKNVFLISLKAGNTGLNLTGADTVILYDLWWNPAVEDQAVGRAHRIGQRNVVQVVRLITQGTIEEKIHDLQQNKRDLIESVVQSGDQSLSRLTEKDIKEILNI</sequence>
<dbReference type="InterPro" id="IPR014001">
    <property type="entry name" value="Helicase_ATP-bd"/>
</dbReference>
<evidence type="ECO:0000313" key="7">
    <source>
        <dbReference type="EMBL" id="KLI03742.1"/>
    </source>
</evidence>